<dbReference type="InterPro" id="IPR036514">
    <property type="entry name" value="SGNH_hydro_sf"/>
</dbReference>
<dbReference type="InterPro" id="IPR036116">
    <property type="entry name" value="FN3_sf"/>
</dbReference>
<comment type="caution">
    <text evidence="5">The sequence shown here is derived from an EMBL/GenBank/DDBJ whole genome shotgun (WGS) entry which is preliminary data.</text>
</comment>
<dbReference type="PROSITE" id="PS50853">
    <property type="entry name" value="FN3"/>
    <property type="match status" value="1"/>
</dbReference>
<protein>
    <recommendedName>
        <fullName evidence="4">Fibronectin type-III domain-containing protein</fullName>
    </recommendedName>
</protein>
<name>A0ABX0TB18_9MICO</name>
<keyword evidence="3" id="KW-0119">Carbohydrate metabolism</keyword>
<dbReference type="Pfam" id="PF03629">
    <property type="entry name" value="SASA"/>
    <property type="match status" value="1"/>
</dbReference>
<dbReference type="InterPro" id="IPR013783">
    <property type="entry name" value="Ig-like_fold"/>
</dbReference>
<dbReference type="SUPFAM" id="SSF49265">
    <property type="entry name" value="Fibronectin type III"/>
    <property type="match status" value="1"/>
</dbReference>
<evidence type="ECO:0000256" key="2">
    <source>
        <dbReference type="ARBA" id="ARBA00023295"/>
    </source>
</evidence>
<dbReference type="EMBL" id="JAAOYO010000004">
    <property type="protein sequence ID" value="NII42098.1"/>
    <property type="molecule type" value="Genomic_DNA"/>
</dbReference>
<dbReference type="InterPro" id="IPR003961">
    <property type="entry name" value="FN3_dom"/>
</dbReference>
<keyword evidence="1" id="KW-0378">Hydrolase</keyword>
<dbReference type="RefSeq" id="WP_166781099.1">
    <property type="nucleotide sequence ID" value="NZ_JAAOYO010000004.1"/>
</dbReference>
<gene>
    <name evidence="5" type="ORF">E9228_002756</name>
</gene>
<keyword evidence="6" id="KW-1185">Reference proteome</keyword>
<reference evidence="5 6" key="1">
    <citation type="submission" date="2020-03" db="EMBL/GenBank/DDBJ databases">
        <title>Above-ground endophytic microbial communities from plants in different locations in the United States.</title>
        <authorList>
            <person name="Frank C."/>
        </authorList>
    </citation>
    <scope>NUCLEOTIDE SEQUENCE [LARGE SCALE GENOMIC DNA]</scope>
    <source>
        <strain evidence="5 6">WW7</strain>
    </source>
</reference>
<dbReference type="PANTHER" id="PTHR31988">
    <property type="entry name" value="ESTERASE, PUTATIVE (DUF303)-RELATED"/>
    <property type="match status" value="1"/>
</dbReference>
<proteinExistence type="predicted"/>
<dbReference type="InterPro" id="IPR052940">
    <property type="entry name" value="Carb_Esterase_6"/>
</dbReference>
<dbReference type="PANTHER" id="PTHR31988:SF19">
    <property type="entry name" value="9-O-ACETYL-N-ACETYLNEURAMINIC ACID DEACETYLASE-RELATED"/>
    <property type="match status" value="1"/>
</dbReference>
<keyword evidence="3" id="KW-0624">Polysaccharide degradation</keyword>
<sequence>MTGHVPQDVLDGWSARMGTGVGGLPIDVLIVAGQSNATKRSSLPVIVSDVDQRVLQWNAAAASIGVVPATDVQWIGNEFAREYVKNVSGRRLLIVPCAMGSTGFTTTSINPPPPGYTYTGNAAQGTWDRTLTSDPTNHYANMIAWTKVALAAAGSGARLIGALWSQGESDRGPMSQTQYAAKLDDLIGQARIDLGVADLPFIIGSMVPETIANNSVSTTAINLALLDTPRRVTRTSYVWGPAGMPEYGNGLIHWSPQGQAVRAREMARDGLYRARLNVAAANPVPPQALTISRSGSAVHISWAAPPCRVTAYNIELSTDSGATWTAVALADGPIATYCDTTVSATLPVWVRGSTTNPVGTSDKTLPEKA</sequence>
<evidence type="ECO:0000313" key="6">
    <source>
        <dbReference type="Proteomes" id="UP001318300"/>
    </source>
</evidence>
<evidence type="ECO:0000259" key="4">
    <source>
        <dbReference type="PROSITE" id="PS50853"/>
    </source>
</evidence>
<accession>A0ABX0TB18</accession>
<dbReference type="Gene3D" id="3.40.50.1110">
    <property type="entry name" value="SGNH hydrolase"/>
    <property type="match status" value="1"/>
</dbReference>
<evidence type="ECO:0000256" key="1">
    <source>
        <dbReference type="ARBA" id="ARBA00022801"/>
    </source>
</evidence>
<dbReference type="Proteomes" id="UP001318300">
    <property type="component" value="Unassembled WGS sequence"/>
</dbReference>
<dbReference type="SUPFAM" id="SSF52266">
    <property type="entry name" value="SGNH hydrolase"/>
    <property type="match status" value="1"/>
</dbReference>
<organism evidence="5 6">
    <name type="scientific">Curtobacterium salicis</name>
    <dbReference type="NCBI Taxonomy" id="1779862"/>
    <lineage>
        <taxon>Bacteria</taxon>
        <taxon>Bacillati</taxon>
        <taxon>Actinomycetota</taxon>
        <taxon>Actinomycetes</taxon>
        <taxon>Micrococcales</taxon>
        <taxon>Microbacteriaceae</taxon>
        <taxon>Curtobacterium</taxon>
    </lineage>
</organism>
<evidence type="ECO:0000313" key="5">
    <source>
        <dbReference type="EMBL" id="NII42098.1"/>
    </source>
</evidence>
<keyword evidence="2" id="KW-0326">Glycosidase</keyword>
<feature type="domain" description="Fibronectin type-III" evidence="4">
    <location>
        <begin position="282"/>
        <end position="369"/>
    </location>
</feature>
<evidence type="ECO:0000256" key="3">
    <source>
        <dbReference type="ARBA" id="ARBA00023326"/>
    </source>
</evidence>
<dbReference type="InterPro" id="IPR005181">
    <property type="entry name" value="SASA"/>
</dbReference>
<dbReference type="Gene3D" id="2.60.40.10">
    <property type="entry name" value="Immunoglobulins"/>
    <property type="match status" value="1"/>
</dbReference>